<feature type="region of interest" description="Disordered" evidence="1">
    <location>
        <begin position="143"/>
        <end position="163"/>
    </location>
</feature>
<feature type="compositionally biased region" description="Basic and acidic residues" evidence="1">
    <location>
        <begin position="143"/>
        <end position="153"/>
    </location>
</feature>
<proteinExistence type="predicted"/>
<dbReference type="InterPro" id="IPR040701">
    <property type="entry name" value="Bact_RF_family2"/>
</dbReference>
<gene>
    <name evidence="2" type="ORF">HFP15_35570</name>
</gene>
<dbReference type="InterPro" id="IPR029064">
    <property type="entry name" value="Ribosomal_eL30-like_sf"/>
</dbReference>
<accession>A0ABX1JEI0</accession>
<protein>
    <recommendedName>
        <fullName evidence="4">Peptide chain release factor 1</fullName>
    </recommendedName>
</protein>
<dbReference type="Pfam" id="PF18844">
    <property type="entry name" value="baeRF_family2"/>
    <property type="match status" value="1"/>
</dbReference>
<sequence>MQTTMLRPLVSKPGPFTSVYFEDSHDTEDAAKQLDLKLRDLRAQLAEQHAPDETCRAIETAVRQAPPSVGRSGRALLATGDSVVVDERFDEPPAAPVTRVSELPYLVPLTRYAEPGSRYVVASLDQVNATVEAFDEHGRKIGADEVSGRDHPVHRVRGGGSAQYPMREHTEETLRRNVADIADEVANVAQRTGARLVVLAGEIQGRRGVYEALPKPWQEITHEVTHVDVVPELIESEKRRRLEEVLNRFRDELGQEQGLAVQGLEAVTSALMEGNVATLLISDPPGARVYTGTEPTMIATSENQLRTLGASEVRERNADEAIPVAAVAVDADLIYVDSDLADGFGVILRHR</sequence>
<dbReference type="EMBL" id="JAAXLS010000050">
    <property type="protein sequence ID" value="NKQ58187.1"/>
    <property type="molecule type" value="Genomic_DNA"/>
</dbReference>
<evidence type="ECO:0000313" key="3">
    <source>
        <dbReference type="Proteomes" id="UP000715441"/>
    </source>
</evidence>
<evidence type="ECO:0000256" key="1">
    <source>
        <dbReference type="SAM" id="MobiDB-lite"/>
    </source>
</evidence>
<dbReference type="RefSeq" id="WP_168521774.1">
    <property type="nucleotide sequence ID" value="NZ_JAAXLS010000050.1"/>
</dbReference>
<evidence type="ECO:0008006" key="4">
    <source>
        <dbReference type="Google" id="ProtNLM"/>
    </source>
</evidence>
<organism evidence="2 3">
    <name type="scientific">Amycolatopsis acididurans</name>
    <dbReference type="NCBI Taxonomy" id="2724524"/>
    <lineage>
        <taxon>Bacteria</taxon>
        <taxon>Bacillati</taxon>
        <taxon>Actinomycetota</taxon>
        <taxon>Actinomycetes</taxon>
        <taxon>Pseudonocardiales</taxon>
        <taxon>Pseudonocardiaceae</taxon>
        <taxon>Amycolatopsis</taxon>
    </lineage>
</organism>
<comment type="caution">
    <text evidence="2">The sequence shown here is derived from an EMBL/GenBank/DDBJ whole genome shotgun (WGS) entry which is preliminary data.</text>
</comment>
<name>A0ABX1JEI0_9PSEU</name>
<evidence type="ECO:0000313" key="2">
    <source>
        <dbReference type="EMBL" id="NKQ58187.1"/>
    </source>
</evidence>
<reference evidence="2 3" key="1">
    <citation type="submission" date="2020-04" db="EMBL/GenBank/DDBJ databases">
        <title>Novel species.</title>
        <authorList>
            <person name="Teo W.F.A."/>
            <person name="Lipun K."/>
            <person name="Srisuk N."/>
            <person name="Duangmal K."/>
        </authorList>
    </citation>
    <scope>NUCLEOTIDE SEQUENCE [LARGE SCALE GENOMIC DNA]</scope>
    <source>
        <strain evidence="2 3">K13G38</strain>
    </source>
</reference>
<keyword evidence="3" id="KW-1185">Reference proteome</keyword>
<dbReference type="Proteomes" id="UP000715441">
    <property type="component" value="Unassembled WGS sequence"/>
</dbReference>
<dbReference type="SUPFAM" id="SSF55315">
    <property type="entry name" value="L30e-like"/>
    <property type="match status" value="1"/>
</dbReference>
<dbReference type="Gene3D" id="3.30.1330.30">
    <property type="match status" value="1"/>
</dbReference>